<protein>
    <submittedName>
        <fullName evidence="2">Uncharacterized protein</fullName>
    </submittedName>
</protein>
<feature type="region of interest" description="Disordered" evidence="1">
    <location>
        <begin position="1"/>
        <end position="36"/>
    </location>
</feature>
<evidence type="ECO:0000256" key="1">
    <source>
        <dbReference type="SAM" id="MobiDB-lite"/>
    </source>
</evidence>
<name>A0A1X7V0R9_AMPQE</name>
<dbReference type="InParanoid" id="A0A1X7V0R9"/>
<accession>A0A1X7V0R9</accession>
<evidence type="ECO:0000313" key="2">
    <source>
        <dbReference type="EnsemblMetazoa" id="Aqu2.1.33835_001"/>
    </source>
</evidence>
<dbReference type="EnsemblMetazoa" id="Aqu2.1.33835_001">
    <property type="protein sequence ID" value="Aqu2.1.33835_001"/>
    <property type="gene ID" value="Aqu2.1.33835"/>
</dbReference>
<reference evidence="2" key="1">
    <citation type="submission" date="2017-05" db="UniProtKB">
        <authorList>
            <consortium name="EnsemblMetazoa"/>
        </authorList>
    </citation>
    <scope>IDENTIFICATION</scope>
</reference>
<proteinExistence type="predicted"/>
<sequence>MLQEKEKELEKLKSSHPSANSRKQLHEVGKRKQRRKLAAIKESAKEALKFAETYKLDLKSVSFARSQNDTLTFEYSSVSPSTSSLSSVPLSISSTPSIPISSLLESSSQESNTSPDALLISDFLFLLNSYGVSDEFYYELSMLDKSLS</sequence>
<feature type="region of interest" description="Disordered" evidence="1">
    <location>
        <begin position="76"/>
        <end position="95"/>
    </location>
</feature>
<dbReference type="AlphaFoldDB" id="A0A1X7V0R9"/>
<feature type="compositionally biased region" description="Basic and acidic residues" evidence="1">
    <location>
        <begin position="1"/>
        <end position="13"/>
    </location>
</feature>
<organism evidence="2">
    <name type="scientific">Amphimedon queenslandica</name>
    <name type="common">Sponge</name>
    <dbReference type="NCBI Taxonomy" id="400682"/>
    <lineage>
        <taxon>Eukaryota</taxon>
        <taxon>Metazoa</taxon>
        <taxon>Porifera</taxon>
        <taxon>Demospongiae</taxon>
        <taxon>Heteroscleromorpha</taxon>
        <taxon>Haplosclerida</taxon>
        <taxon>Niphatidae</taxon>
        <taxon>Amphimedon</taxon>
    </lineage>
</organism>